<gene>
    <name evidence="1" type="ORF">QBC41DRAFT_331582</name>
</gene>
<name>A0AA39YV65_9PEZI</name>
<sequence length="134" mass="15532">MGRRNRNKFINNQNQDNPPAIVASFDEYFGAGDLEDWQRLCSDIFREHELEYLNLSSKTKCRNALKTVFVNIQDLVDAIEKNLAGGSRKVYPQRFPNLKQLVKYTVKENKIYPKKWVKSGLGPVKALMRDILRG</sequence>
<dbReference type="Proteomes" id="UP001174997">
    <property type="component" value="Unassembled WGS sequence"/>
</dbReference>
<evidence type="ECO:0000313" key="1">
    <source>
        <dbReference type="EMBL" id="KAK0659218.1"/>
    </source>
</evidence>
<accession>A0AA39YV65</accession>
<keyword evidence="2" id="KW-1185">Reference proteome</keyword>
<proteinExistence type="predicted"/>
<evidence type="ECO:0000313" key="2">
    <source>
        <dbReference type="Proteomes" id="UP001174997"/>
    </source>
</evidence>
<dbReference type="EMBL" id="JAULSY010000186">
    <property type="protein sequence ID" value="KAK0659218.1"/>
    <property type="molecule type" value="Genomic_DNA"/>
</dbReference>
<comment type="caution">
    <text evidence="1">The sequence shown here is derived from an EMBL/GenBank/DDBJ whole genome shotgun (WGS) entry which is preliminary data.</text>
</comment>
<reference evidence="1" key="1">
    <citation type="submission" date="2023-06" db="EMBL/GenBank/DDBJ databases">
        <title>Genome-scale phylogeny and comparative genomics of the fungal order Sordariales.</title>
        <authorList>
            <consortium name="Lawrence Berkeley National Laboratory"/>
            <person name="Hensen N."/>
            <person name="Bonometti L."/>
            <person name="Westerberg I."/>
            <person name="Brannstrom I.O."/>
            <person name="Guillou S."/>
            <person name="Cros-Aarteil S."/>
            <person name="Calhoun S."/>
            <person name="Haridas S."/>
            <person name="Kuo A."/>
            <person name="Mondo S."/>
            <person name="Pangilinan J."/>
            <person name="Riley R."/>
            <person name="Labutti K."/>
            <person name="Andreopoulos B."/>
            <person name="Lipzen A."/>
            <person name="Chen C."/>
            <person name="Yanf M."/>
            <person name="Daum C."/>
            <person name="Ng V."/>
            <person name="Clum A."/>
            <person name="Steindorff A."/>
            <person name="Ohm R."/>
            <person name="Martin F."/>
            <person name="Silar P."/>
            <person name="Natvig D."/>
            <person name="Lalanne C."/>
            <person name="Gautier V."/>
            <person name="Ament-Velasquez S.L."/>
            <person name="Kruys A."/>
            <person name="Hutchinson M.I."/>
            <person name="Powell A.J."/>
            <person name="Barry K."/>
            <person name="Miller A.N."/>
            <person name="Grigoriev I.V."/>
            <person name="Debuchy R."/>
            <person name="Gladieux P."/>
            <person name="Thoren M.H."/>
            <person name="Johannesson H."/>
        </authorList>
    </citation>
    <scope>NUCLEOTIDE SEQUENCE</scope>
    <source>
        <strain evidence="1">CBS 307.81</strain>
    </source>
</reference>
<protein>
    <submittedName>
        <fullName evidence="1">Uncharacterized protein</fullName>
    </submittedName>
</protein>
<organism evidence="1 2">
    <name type="scientific">Cercophora samala</name>
    <dbReference type="NCBI Taxonomy" id="330535"/>
    <lineage>
        <taxon>Eukaryota</taxon>
        <taxon>Fungi</taxon>
        <taxon>Dikarya</taxon>
        <taxon>Ascomycota</taxon>
        <taxon>Pezizomycotina</taxon>
        <taxon>Sordariomycetes</taxon>
        <taxon>Sordariomycetidae</taxon>
        <taxon>Sordariales</taxon>
        <taxon>Lasiosphaeriaceae</taxon>
        <taxon>Cercophora</taxon>
    </lineage>
</organism>
<dbReference type="PANTHER" id="PTHR38846">
    <property type="entry name" value="C3H1-TYPE DOMAIN-CONTAINING PROTEIN"/>
    <property type="match status" value="1"/>
</dbReference>
<dbReference type="PANTHER" id="PTHR38846:SF1">
    <property type="entry name" value="C3H1-TYPE DOMAIN-CONTAINING PROTEIN"/>
    <property type="match status" value="1"/>
</dbReference>
<dbReference type="AlphaFoldDB" id="A0AA39YV65"/>